<protein>
    <submittedName>
        <fullName evidence="6">DNA-binding transcriptional MerR regulator</fullName>
    </submittedName>
</protein>
<dbReference type="PANTHER" id="PTHR30204">
    <property type="entry name" value="REDOX-CYCLING DRUG-SENSING TRANSCRIPTIONAL ACTIVATOR SOXR"/>
    <property type="match status" value="1"/>
</dbReference>
<evidence type="ECO:0000313" key="6">
    <source>
        <dbReference type="EMBL" id="RZT86102.1"/>
    </source>
</evidence>
<evidence type="ECO:0000256" key="3">
    <source>
        <dbReference type="ARBA" id="ARBA00023125"/>
    </source>
</evidence>
<keyword evidence="3 6" id="KW-0238">DNA-binding</keyword>
<dbReference type="SUPFAM" id="SSF89082">
    <property type="entry name" value="Antibiotic binding domain of TipA-like multidrug resistance regulators"/>
    <property type="match status" value="1"/>
</dbReference>
<evidence type="ECO:0000256" key="2">
    <source>
        <dbReference type="ARBA" id="ARBA00023015"/>
    </source>
</evidence>
<dbReference type="AlphaFoldDB" id="A0A4Q7UVZ9"/>
<dbReference type="InterPro" id="IPR000551">
    <property type="entry name" value="MerR-type_HTH_dom"/>
</dbReference>
<gene>
    <name evidence="6" type="ORF">EV383_2991</name>
</gene>
<dbReference type="Pfam" id="PF13411">
    <property type="entry name" value="MerR_1"/>
    <property type="match status" value="1"/>
</dbReference>
<dbReference type="RefSeq" id="WP_242623106.1">
    <property type="nucleotide sequence ID" value="NZ_SHKL01000001.1"/>
</dbReference>
<dbReference type="EMBL" id="SHKL01000001">
    <property type="protein sequence ID" value="RZT86102.1"/>
    <property type="molecule type" value="Genomic_DNA"/>
</dbReference>
<dbReference type="InterPro" id="IPR009061">
    <property type="entry name" value="DNA-bd_dom_put_sf"/>
</dbReference>
<dbReference type="PROSITE" id="PS50937">
    <property type="entry name" value="HTH_MERR_2"/>
    <property type="match status" value="1"/>
</dbReference>
<proteinExistence type="predicted"/>
<keyword evidence="1" id="KW-0678">Repressor</keyword>
<name>A0A4Q7UVZ9_PSEST</name>
<accession>A0A4Q7UVZ9</accession>
<keyword evidence="7" id="KW-1185">Reference proteome</keyword>
<dbReference type="GO" id="GO:0003700">
    <property type="term" value="F:DNA-binding transcription factor activity"/>
    <property type="evidence" value="ECO:0007669"/>
    <property type="project" value="InterPro"/>
</dbReference>
<evidence type="ECO:0000256" key="1">
    <source>
        <dbReference type="ARBA" id="ARBA00022491"/>
    </source>
</evidence>
<dbReference type="Gene3D" id="1.10.1660.10">
    <property type="match status" value="1"/>
</dbReference>
<dbReference type="PRINTS" id="PR00040">
    <property type="entry name" value="HTHMERR"/>
</dbReference>
<evidence type="ECO:0000259" key="5">
    <source>
        <dbReference type="PROSITE" id="PS50937"/>
    </source>
</evidence>
<dbReference type="GO" id="GO:0003677">
    <property type="term" value="F:DNA binding"/>
    <property type="evidence" value="ECO:0007669"/>
    <property type="project" value="UniProtKB-KW"/>
</dbReference>
<keyword evidence="4" id="KW-0804">Transcription</keyword>
<dbReference type="SUPFAM" id="SSF46955">
    <property type="entry name" value="Putative DNA-binding domain"/>
    <property type="match status" value="1"/>
</dbReference>
<evidence type="ECO:0000256" key="4">
    <source>
        <dbReference type="ARBA" id="ARBA00023163"/>
    </source>
</evidence>
<sequence>MTEKESWSTAELVRLTGVSSRTLRHYDHVGLLVPAGAAPGGQRRYERPQLRRLQHVLLLRQLGLGLADIAAVLDGSDDEVEALRRHHDRLLADADRLLRLADTVAKSIEEREGGDRMSADEMFAAFRNDPYAAEARERWPEQYAATRERTADWGPEQVAAMHAEKDTVHRTLARLMTAGEPVDAPAVQSAVAAHHAWVGRFWTPGREAYIGLGRMYVDDPRFTATIDAYAAGLSPYLAEAMAVYAGAHLE</sequence>
<dbReference type="CDD" id="cd01106">
    <property type="entry name" value="HTH_TipAL-Mta"/>
    <property type="match status" value="1"/>
</dbReference>
<keyword evidence="2" id="KW-0805">Transcription regulation</keyword>
<reference evidence="6 7" key="1">
    <citation type="submission" date="2019-02" db="EMBL/GenBank/DDBJ databases">
        <title>Sequencing the genomes of 1000 actinobacteria strains.</title>
        <authorList>
            <person name="Klenk H.-P."/>
        </authorList>
    </citation>
    <scope>NUCLEOTIDE SEQUENCE [LARGE SCALE GENOMIC DNA]</scope>
    <source>
        <strain evidence="6 7">DSM 45779</strain>
    </source>
</reference>
<dbReference type="SMART" id="SM00422">
    <property type="entry name" value="HTH_MERR"/>
    <property type="match status" value="1"/>
</dbReference>
<dbReference type="Gene3D" id="1.10.490.50">
    <property type="entry name" value="Antibiotic binding domain of TipA-like multidrug resistance regulators"/>
    <property type="match status" value="1"/>
</dbReference>
<dbReference type="Pfam" id="PF07739">
    <property type="entry name" value="TipAS"/>
    <property type="match status" value="1"/>
</dbReference>
<dbReference type="PANTHER" id="PTHR30204:SF69">
    <property type="entry name" value="MERR-FAMILY TRANSCRIPTIONAL REGULATOR"/>
    <property type="match status" value="1"/>
</dbReference>
<organism evidence="6 7">
    <name type="scientific">Pseudonocardia sediminis</name>
    <dbReference type="NCBI Taxonomy" id="1397368"/>
    <lineage>
        <taxon>Bacteria</taxon>
        <taxon>Bacillati</taxon>
        <taxon>Actinomycetota</taxon>
        <taxon>Actinomycetes</taxon>
        <taxon>Pseudonocardiales</taxon>
        <taxon>Pseudonocardiaceae</taxon>
        <taxon>Pseudonocardia</taxon>
    </lineage>
</organism>
<comment type="caution">
    <text evidence="6">The sequence shown here is derived from an EMBL/GenBank/DDBJ whole genome shotgun (WGS) entry which is preliminary data.</text>
</comment>
<dbReference type="InterPro" id="IPR047057">
    <property type="entry name" value="MerR_fam"/>
</dbReference>
<dbReference type="Proteomes" id="UP000291591">
    <property type="component" value="Unassembled WGS sequence"/>
</dbReference>
<dbReference type="InterPro" id="IPR036244">
    <property type="entry name" value="TipA-like_antibiotic-bd"/>
</dbReference>
<dbReference type="InterPro" id="IPR012925">
    <property type="entry name" value="TipAS_dom"/>
</dbReference>
<evidence type="ECO:0000313" key="7">
    <source>
        <dbReference type="Proteomes" id="UP000291591"/>
    </source>
</evidence>
<feature type="domain" description="HTH merR-type" evidence="5">
    <location>
        <begin position="6"/>
        <end position="75"/>
    </location>
</feature>